<evidence type="ECO:0000259" key="3">
    <source>
        <dbReference type="PROSITE" id="PS51462"/>
    </source>
</evidence>
<dbReference type="PROSITE" id="PS00893">
    <property type="entry name" value="NUDIX_BOX"/>
    <property type="match status" value="1"/>
</dbReference>
<dbReference type="AlphaFoldDB" id="A0A1F5Z349"/>
<dbReference type="GO" id="GO:0016787">
    <property type="term" value="F:hydrolase activity"/>
    <property type="evidence" value="ECO:0007669"/>
    <property type="project" value="UniProtKB-KW"/>
</dbReference>
<dbReference type="Proteomes" id="UP000178681">
    <property type="component" value="Unassembled WGS sequence"/>
</dbReference>
<comment type="similarity">
    <text evidence="2">Belongs to the Nudix hydrolase family.</text>
</comment>
<dbReference type="PROSITE" id="PS51462">
    <property type="entry name" value="NUDIX"/>
    <property type="match status" value="1"/>
</dbReference>
<gene>
    <name evidence="4" type="ORF">A2872_00560</name>
</gene>
<dbReference type="Pfam" id="PF00293">
    <property type="entry name" value="NUDIX"/>
    <property type="match status" value="1"/>
</dbReference>
<keyword evidence="1 2" id="KW-0378">Hydrolase</keyword>
<reference evidence="4 5" key="1">
    <citation type="journal article" date="2016" name="Nat. Commun.">
        <title>Thousands of microbial genomes shed light on interconnected biogeochemical processes in an aquifer system.</title>
        <authorList>
            <person name="Anantharaman K."/>
            <person name="Brown C.T."/>
            <person name="Hug L.A."/>
            <person name="Sharon I."/>
            <person name="Castelle C.J."/>
            <person name="Probst A.J."/>
            <person name="Thomas B.C."/>
            <person name="Singh A."/>
            <person name="Wilkins M.J."/>
            <person name="Karaoz U."/>
            <person name="Brodie E.L."/>
            <person name="Williams K.H."/>
            <person name="Hubbard S.S."/>
            <person name="Banfield J.F."/>
        </authorList>
    </citation>
    <scope>NUCLEOTIDE SEQUENCE [LARGE SCALE GENOMIC DNA]</scope>
</reference>
<accession>A0A1F5Z349</accession>
<dbReference type="SUPFAM" id="SSF55811">
    <property type="entry name" value="Nudix"/>
    <property type="match status" value="1"/>
</dbReference>
<dbReference type="InterPro" id="IPR015797">
    <property type="entry name" value="NUDIX_hydrolase-like_dom_sf"/>
</dbReference>
<dbReference type="PANTHER" id="PTHR43736">
    <property type="entry name" value="ADP-RIBOSE PYROPHOSPHATASE"/>
    <property type="match status" value="1"/>
</dbReference>
<evidence type="ECO:0000313" key="4">
    <source>
        <dbReference type="EMBL" id="OGG06861.1"/>
    </source>
</evidence>
<evidence type="ECO:0000256" key="2">
    <source>
        <dbReference type="RuleBase" id="RU003476"/>
    </source>
</evidence>
<dbReference type="PANTHER" id="PTHR43736:SF1">
    <property type="entry name" value="DIHYDRONEOPTERIN TRIPHOSPHATE DIPHOSPHATASE"/>
    <property type="match status" value="1"/>
</dbReference>
<dbReference type="CDD" id="cd18882">
    <property type="entry name" value="NUDIX_Hydrolase"/>
    <property type="match status" value="1"/>
</dbReference>
<dbReference type="InterPro" id="IPR020476">
    <property type="entry name" value="Nudix_hydrolase"/>
</dbReference>
<dbReference type="STRING" id="1798377.A2872_00560"/>
<protein>
    <recommendedName>
        <fullName evidence="3">Nudix hydrolase domain-containing protein</fullName>
    </recommendedName>
</protein>
<feature type="domain" description="Nudix hydrolase" evidence="3">
    <location>
        <begin position="3"/>
        <end position="134"/>
    </location>
</feature>
<dbReference type="Gene3D" id="3.90.79.10">
    <property type="entry name" value="Nucleoside Triphosphate Pyrophosphohydrolase"/>
    <property type="match status" value="1"/>
</dbReference>
<dbReference type="EMBL" id="MFJG01000019">
    <property type="protein sequence ID" value="OGG06861.1"/>
    <property type="molecule type" value="Genomic_DNA"/>
</dbReference>
<proteinExistence type="inferred from homology"/>
<organism evidence="4 5">
    <name type="scientific">Candidatus Gottesmanbacteria bacterium RIFCSPHIGHO2_01_FULL_42_12</name>
    <dbReference type="NCBI Taxonomy" id="1798377"/>
    <lineage>
        <taxon>Bacteria</taxon>
        <taxon>Candidatus Gottesmaniibacteriota</taxon>
    </lineage>
</organism>
<dbReference type="InterPro" id="IPR020084">
    <property type="entry name" value="NUDIX_hydrolase_CS"/>
</dbReference>
<comment type="caution">
    <text evidence="4">The sequence shown here is derived from an EMBL/GenBank/DDBJ whole genome shotgun (WGS) entry which is preliminary data.</text>
</comment>
<name>A0A1F5Z349_9BACT</name>
<evidence type="ECO:0000256" key="1">
    <source>
        <dbReference type="ARBA" id="ARBA00022801"/>
    </source>
</evidence>
<sequence>MKIDGHSAGVVLIRKDGAILLQLRDDKPTIAYPNYWCLVGGHVEEGEDCKLAAIRELEEESGVKIPDAIPVWDEVYKMNDGRTINRHIYSAIYDGIQKIVCNEGQKIEFVSPADFSELLMYPGHEKIITKAINEAKKNKLI</sequence>
<dbReference type="InterPro" id="IPR000086">
    <property type="entry name" value="NUDIX_hydrolase_dom"/>
</dbReference>
<evidence type="ECO:0000313" key="5">
    <source>
        <dbReference type="Proteomes" id="UP000178681"/>
    </source>
</evidence>
<dbReference type="PRINTS" id="PR00502">
    <property type="entry name" value="NUDIXFAMILY"/>
</dbReference>